<keyword evidence="5" id="KW-1185">Reference proteome</keyword>
<protein>
    <submittedName>
        <fullName evidence="4">Uncharacterized protein</fullName>
    </submittedName>
</protein>
<accession>A0A8S1F142</accession>
<dbReference type="SFLD" id="SFLDG01200">
    <property type="entry name" value="SUF1.1"/>
    <property type="match status" value="1"/>
</dbReference>
<dbReference type="SFLD" id="SFLDS00019">
    <property type="entry name" value="Glutathione_Transferase_(cytos"/>
    <property type="match status" value="1"/>
</dbReference>
<comment type="caution">
    <text evidence="4">The sequence shown here is derived from an EMBL/GenBank/DDBJ whole genome shotgun (WGS) entry which is preliminary data.</text>
</comment>
<feature type="domain" description="Metaxin glutathione S-transferase" evidence="2">
    <location>
        <begin position="223"/>
        <end position="285"/>
    </location>
</feature>
<dbReference type="SUPFAM" id="SSF52833">
    <property type="entry name" value="Thioredoxin-like"/>
    <property type="match status" value="1"/>
</dbReference>
<dbReference type="InterPro" id="IPR050931">
    <property type="entry name" value="Mito_Protein_Transport_Metaxin"/>
</dbReference>
<dbReference type="InterPro" id="IPR036249">
    <property type="entry name" value="Thioredoxin-like_sf"/>
</dbReference>
<dbReference type="InterPro" id="IPR036282">
    <property type="entry name" value="Glutathione-S-Trfase_C_sf"/>
</dbReference>
<dbReference type="InterPro" id="IPR040079">
    <property type="entry name" value="Glutathione_S-Trfase"/>
</dbReference>
<dbReference type="SUPFAM" id="SSF47616">
    <property type="entry name" value="GST C-terminal domain-like"/>
    <property type="match status" value="1"/>
</dbReference>
<dbReference type="OrthoDB" id="5809458at2759"/>
<comment type="similarity">
    <text evidence="1">Belongs to the FAX family.</text>
</comment>
<evidence type="ECO:0000259" key="3">
    <source>
        <dbReference type="Pfam" id="PF17172"/>
    </source>
</evidence>
<dbReference type="InterPro" id="IPR026928">
    <property type="entry name" value="FAX/IsoI-like"/>
</dbReference>
<evidence type="ECO:0000256" key="1">
    <source>
        <dbReference type="ARBA" id="ARBA00006475"/>
    </source>
</evidence>
<dbReference type="GO" id="GO:0005737">
    <property type="term" value="C:cytoplasm"/>
    <property type="evidence" value="ECO:0007669"/>
    <property type="project" value="TreeGrafter"/>
</dbReference>
<sequence length="319" mass="36563">MPIGEHNSLVAWLDELPSWAKIGVVGGAALVLYIPYKVWTSRTRPSPYVENWKPDVVYLYQFPRIRRIPNASPFCLKLETWLRMSDVQYEIPEVPMSIRSKEGTLPFVELNGVEYHDSTFIIRDLDKMLPNHTSIDDHLSPEQKAASMAFEALIEKPLLLSSMVFRIENLDKLIDLLNPKDLGMLAPIVKPLVFNNFSKALVSKIDASDLGFHSRDERVRIGSDAIRALSDYLGTKHYLHGFKPTKVDASLFGILAQILYAPYDSDHKDVLIGECHNLVEFVERVKSRFWPDWDDVTTTYSTETNWKRRPLHRSNGKAH</sequence>
<gene>
    <name evidence="4" type="ORF">CBOVIS_LOCUS7631</name>
</gene>
<evidence type="ECO:0000259" key="2">
    <source>
        <dbReference type="Pfam" id="PF17171"/>
    </source>
</evidence>
<dbReference type="AlphaFoldDB" id="A0A8S1F142"/>
<dbReference type="InterPro" id="IPR012336">
    <property type="entry name" value="Thioredoxin-like_fold"/>
</dbReference>
<reference evidence="4 5" key="1">
    <citation type="submission" date="2020-04" db="EMBL/GenBank/DDBJ databases">
        <authorList>
            <person name="Laetsch R D."/>
            <person name="Stevens L."/>
            <person name="Kumar S."/>
            <person name="Blaxter L. M."/>
        </authorList>
    </citation>
    <scope>NUCLEOTIDE SEQUENCE [LARGE SCALE GENOMIC DNA]</scope>
</reference>
<feature type="domain" description="Thioredoxin-like fold" evidence="3">
    <location>
        <begin position="73"/>
        <end position="165"/>
    </location>
</feature>
<dbReference type="CDD" id="cd03193">
    <property type="entry name" value="GST_C_Metaxin"/>
    <property type="match status" value="1"/>
</dbReference>
<dbReference type="SFLD" id="SFLDG01180">
    <property type="entry name" value="SUF1"/>
    <property type="match status" value="1"/>
</dbReference>
<organism evidence="4 5">
    <name type="scientific">Caenorhabditis bovis</name>
    <dbReference type="NCBI Taxonomy" id="2654633"/>
    <lineage>
        <taxon>Eukaryota</taxon>
        <taxon>Metazoa</taxon>
        <taxon>Ecdysozoa</taxon>
        <taxon>Nematoda</taxon>
        <taxon>Chromadorea</taxon>
        <taxon>Rhabditida</taxon>
        <taxon>Rhabditina</taxon>
        <taxon>Rhabditomorpha</taxon>
        <taxon>Rhabditoidea</taxon>
        <taxon>Rhabditidae</taxon>
        <taxon>Peloderinae</taxon>
        <taxon>Caenorhabditis</taxon>
    </lineage>
</organism>
<dbReference type="PANTHER" id="PTHR12289">
    <property type="entry name" value="METAXIN RELATED"/>
    <property type="match status" value="1"/>
</dbReference>
<dbReference type="Proteomes" id="UP000494206">
    <property type="component" value="Unassembled WGS sequence"/>
</dbReference>
<evidence type="ECO:0000313" key="5">
    <source>
        <dbReference type="Proteomes" id="UP000494206"/>
    </source>
</evidence>
<evidence type="ECO:0000313" key="4">
    <source>
        <dbReference type="EMBL" id="CAB3405434.1"/>
    </source>
</evidence>
<dbReference type="Pfam" id="PF17171">
    <property type="entry name" value="GST_C_6"/>
    <property type="match status" value="1"/>
</dbReference>
<dbReference type="InterPro" id="IPR033468">
    <property type="entry name" value="Metaxin_GST"/>
</dbReference>
<dbReference type="Pfam" id="PF17172">
    <property type="entry name" value="GST_N_4"/>
    <property type="match status" value="1"/>
</dbReference>
<dbReference type="EMBL" id="CADEPM010000004">
    <property type="protein sequence ID" value="CAB3405434.1"/>
    <property type="molecule type" value="Genomic_DNA"/>
</dbReference>
<name>A0A8S1F142_9PELO</name>
<proteinExistence type="inferred from homology"/>
<dbReference type="CDD" id="cd03080">
    <property type="entry name" value="GST_N_Metaxin_like"/>
    <property type="match status" value="1"/>
</dbReference>
<dbReference type="PANTHER" id="PTHR12289:SF41">
    <property type="entry name" value="FAILED AXON CONNECTIONS-RELATED"/>
    <property type="match status" value="1"/>
</dbReference>